<dbReference type="InterPro" id="IPR009091">
    <property type="entry name" value="RCC1/BLIP-II"/>
</dbReference>
<organism evidence="3 4">
    <name type="scientific">Globodera rostochiensis</name>
    <name type="common">Golden nematode worm</name>
    <name type="synonym">Heterodera rostochiensis</name>
    <dbReference type="NCBI Taxonomy" id="31243"/>
    <lineage>
        <taxon>Eukaryota</taxon>
        <taxon>Metazoa</taxon>
        <taxon>Ecdysozoa</taxon>
        <taxon>Nematoda</taxon>
        <taxon>Chromadorea</taxon>
        <taxon>Rhabditida</taxon>
        <taxon>Tylenchina</taxon>
        <taxon>Tylenchomorpha</taxon>
        <taxon>Tylenchoidea</taxon>
        <taxon>Heteroderidae</taxon>
        <taxon>Heteroderinae</taxon>
        <taxon>Globodera</taxon>
    </lineage>
</organism>
<sequence>MHVQRRQFTLAFGAVHRHLSHFHPSVASSSTRGDDTGHSLHEEIPQKGGMEVHDFADRKKRTNCAVYGAGLTSTGALSIASLITSSAASEIVYRPKRIPKLNTRRIKYVAAGCGFSLFASRNEVFGSGLNTFYQIGGSRRTGPSGEPMPGQALFWHIESKRILLPDECKRIRWISAGRMHSVVLTLTGEGKCRIFCIGTNTHGQCGSDPVATGPFVTHDKHNVLRSVAMPVDTEILKVHACLDTTFALTSDGHLYAWGLGTDGQLGNGNSQMQWMPALVGGDLADERIVHIGGSTDTLMAVSDKGDLFIWGQNEYGQLSAISEEPQVFYPTHVPFKVGKVIDAQATGSSCIVCNSEGEVFTWGCEVLGFGPMVTKLERPMQLDPPLFASAGHEGHSVKKVYAGSCAMGAVTDDGHMFSWGANRHGLLALSHRNHQHFPYQISFAETAKHASFGPDHSLFVTERF</sequence>
<dbReference type="PANTHER" id="PTHR46337:SF1">
    <property type="entry name" value="RCC1-LIKE G EXCHANGING FACTOR-LIKE PROTEIN"/>
    <property type="match status" value="1"/>
</dbReference>
<dbReference type="GO" id="GO:0019843">
    <property type="term" value="F:rRNA binding"/>
    <property type="evidence" value="ECO:0007669"/>
    <property type="project" value="TreeGrafter"/>
</dbReference>
<dbReference type="Gene3D" id="2.130.10.30">
    <property type="entry name" value="Regulator of chromosome condensation 1/beta-lactamase-inhibitor protein II"/>
    <property type="match status" value="2"/>
</dbReference>
<dbReference type="InterPro" id="IPR053035">
    <property type="entry name" value="Mitochondrial_GEF_domain"/>
</dbReference>
<dbReference type="SUPFAM" id="SSF50985">
    <property type="entry name" value="RCC1/BLIP-II"/>
    <property type="match status" value="1"/>
</dbReference>
<evidence type="ECO:0000256" key="2">
    <source>
        <dbReference type="SAM" id="MobiDB-lite"/>
    </source>
</evidence>
<feature type="region of interest" description="Disordered" evidence="2">
    <location>
        <begin position="24"/>
        <end position="53"/>
    </location>
</feature>
<dbReference type="GO" id="GO:0070131">
    <property type="term" value="P:positive regulation of mitochondrial translation"/>
    <property type="evidence" value="ECO:0007669"/>
    <property type="project" value="TreeGrafter"/>
</dbReference>
<evidence type="ECO:0000313" key="3">
    <source>
        <dbReference type="Proteomes" id="UP000887572"/>
    </source>
</evidence>
<feature type="repeat" description="RCC1" evidence="1">
    <location>
        <begin position="305"/>
        <end position="356"/>
    </location>
</feature>
<protein>
    <submittedName>
        <fullName evidence="4">Uncharacterized protein</fullName>
    </submittedName>
</protein>
<dbReference type="InterPro" id="IPR000408">
    <property type="entry name" value="Reg_chr_condens"/>
</dbReference>
<proteinExistence type="predicted"/>
<dbReference type="PROSITE" id="PS50012">
    <property type="entry name" value="RCC1_3"/>
    <property type="match status" value="3"/>
</dbReference>
<evidence type="ECO:0000313" key="4">
    <source>
        <dbReference type="WBParaSite" id="Gr19_v10_g17026.t1"/>
    </source>
</evidence>
<feature type="compositionally biased region" description="Basic and acidic residues" evidence="2">
    <location>
        <begin position="32"/>
        <end position="53"/>
    </location>
</feature>
<feature type="repeat" description="RCC1" evidence="1">
    <location>
        <begin position="252"/>
        <end position="304"/>
    </location>
</feature>
<dbReference type="PRINTS" id="PR00633">
    <property type="entry name" value="RCCNDNSATION"/>
</dbReference>
<name>A0A914HG03_GLORO</name>
<evidence type="ECO:0000256" key="1">
    <source>
        <dbReference type="PROSITE-ProRule" id="PRU00235"/>
    </source>
</evidence>
<dbReference type="GO" id="GO:0005085">
    <property type="term" value="F:guanyl-nucleotide exchange factor activity"/>
    <property type="evidence" value="ECO:0007669"/>
    <property type="project" value="TreeGrafter"/>
</dbReference>
<dbReference type="AlphaFoldDB" id="A0A914HG03"/>
<dbReference type="WBParaSite" id="Gr19_v10_g17026.t1">
    <property type="protein sequence ID" value="Gr19_v10_g17026.t1"/>
    <property type="gene ID" value="Gr19_v10_g17026"/>
</dbReference>
<dbReference type="Proteomes" id="UP000887572">
    <property type="component" value="Unplaced"/>
</dbReference>
<accession>A0A914HG03</accession>
<feature type="repeat" description="RCC1" evidence="1">
    <location>
        <begin position="414"/>
        <end position="463"/>
    </location>
</feature>
<keyword evidence="3" id="KW-1185">Reference proteome</keyword>
<dbReference type="PANTHER" id="PTHR46337">
    <property type="entry name" value="RCC1-LIKE G EXCHANGING FACTOR-LIKE PROTEIN"/>
    <property type="match status" value="1"/>
</dbReference>
<dbReference type="Pfam" id="PF00415">
    <property type="entry name" value="RCC1"/>
    <property type="match status" value="3"/>
</dbReference>
<dbReference type="GO" id="GO:0005743">
    <property type="term" value="C:mitochondrial inner membrane"/>
    <property type="evidence" value="ECO:0007669"/>
    <property type="project" value="TreeGrafter"/>
</dbReference>
<reference evidence="4" key="1">
    <citation type="submission" date="2022-11" db="UniProtKB">
        <authorList>
            <consortium name="WormBaseParasite"/>
        </authorList>
    </citation>
    <scope>IDENTIFICATION</scope>
</reference>